<evidence type="ECO:0000313" key="1">
    <source>
        <dbReference type="EMBL" id="CCI10207.1"/>
    </source>
</evidence>
<organism evidence="1 2">
    <name type="scientific">Albugo candida</name>
    <dbReference type="NCBI Taxonomy" id="65357"/>
    <lineage>
        <taxon>Eukaryota</taxon>
        <taxon>Sar</taxon>
        <taxon>Stramenopiles</taxon>
        <taxon>Oomycota</taxon>
        <taxon>Peronosporomycetes</taxon>
        <taxon>Albuginales</taxon>
        <taxon>Albuginaceae</taxon>
        <taxon>Albugo</taxon>
    </lineage>
</organism>
<evidence type="ECO:0000313" key="2">
    <source>
        <dbReference type="Proteomes" id="UP000053237"/>
    </source>
</evidence>
<protein>
    <submittedName>
        <fullName evidence="1">Uncharacterized protein</fullName>
    </submittedName>
</protein>
<accession>A0A024FTG4</accession>
<dbReference type="InParanoid" id="A0A024FTG4"/>
<dbReference type="Proteomes" id="UP000053237">
    <property type="component" value="Unassembled WGS sequence"/>
</dbReference>
<sequence>MEDAYLNLGTRLGSTRQHQDQVAACGHRECVFLIHTYRESLHRWLCHIVLDSVFVFQTMMRSTSEVRAAETDDRPAAVLAIVSDRTRKKNDSSRDVHYIM</sequence>
<name>A0A024FTG4_9STRA</name>
<keyword evidence="2" id="KW-1185">Reference proteome</keyword>
<reference evidence="1 2" key="1">
    <citation type="submission" date="2012-05" db="EMBL/GenBank/DDBJ databases">
        <title>Recombination and specialization in a pathogen metapopulation.</title>
        <authorList>
            <person name="Gardiner A."/>
            <person name="Kemen E."/>
            <person name="Schultz-Larsen T."/>
            <person name="MacLean D."/>
            <person name="Van Oosterhout C."/>
            <person name="Jones J.D.G."/>
        </authorList>
    </citation>
    <scope>NUCLEOTIDE SEQUENCE [LARGE SCALE GENOMIC DNA]</scope>
    <source>
        <strain evidence="1 2">Ac Nc2</strain>
    </source>
</reference>
<dbReference type="EMBL" id="CAIX01000150">
    <property type="protein sequence ID" value="CCI10207.1"/>
    <property type="molecule type" value="Genomic_DNA"/>
</dbReference>
<gene>
    <name evidence="1" type="ORF">BN9_080450</name>
</gene>
<dbReference type="AlphaFoldDB" id="A0A024FTG4"/>
<proteinExistence type="predicted"/>
<comment type="caution">
    <text evidence="1">The sequence shown here is derived from an EMBL/GenBank/DDBJ whole genome shotgun (WGS) entry which is preliminary data.</text>
</comment>